<dbReference type="PANTHER" id="PTHR46244:SF3">
    <property type="entry name" value="PHOSPHOENOLPYRUVATE-PROTEIN PHOSPHOTRANSFERASE"/>
    <property type="match status" value="1"/>
</dbReference>
<dbReference type="InterPro" id="IPR023151">
    <property type="entry name" value="PEP_util_CS"/>
</dbReference>
<evidence type="ECO:0000256" key="11">
    <source>
        <dbReference type="ARBA" id="ARBA00022448"/>
    </source>
</evidence>
<dbReference type="PROSITE" id="PS51096">
    <property type="entry name" value="PTS_EIIA_TYPE_4"/>
    <property type="match status" value="1"/>
</dbReference>
<dbReference type="SUPFAM" id="SSF52009">
    <property type="entry name" value="Phosphohistidine domain"/>
    <property type="match status" value="1"/>
</dbReference>
<dbReference type="CDD" id="cd00367">
    <property type="entry name" value="PTS-HPr_like"/>
    <property type="match status" value="1"/>
</dbReference>
<dbReference type="EMBL" id="JACIFD010000005">
    <property type="protein sequence ID" value="MBB4071361.1"/>
    <property type="molecule type" value="Genomic_DNA"/>
</dbReference>
<evidence type="ECO:0000256" key="3">
    <source>
        <dbReference type="ARBA" id="ARBA00001946"/>
    </source>
</evidence>
<reference evidence="24" key="1">
    <citation type="submission" date="2020-08" db="EMBL/GenBank/DDBJ databases">
        <title>Sequencing the genomes of 1000 actinobacteria strains.</title>
        <authorList>
            <person name="Klenk H.-P."/>
        </authorList>
    </citation>
    <scope>NUCLEOTIDE SEQUENCE [LARGE SCALE GENOMIC DNA]</scope>
    <source>
        <strain evidence="24">DSM 27064</strain>
    </source>
</reference>
<evidence type="ECO:0000256" key="2">
    <source>
        <dbReference type="ARBA" id="ARBA00001113"/>
    </source>
</evidence>
<dbReference type="GO" id="GO:0005737">
    <property type="term" value="C:cytoplasm"/>
    <property type="evidence" value="ECO:0007669"/>
    <property type="project" value="UniProtKB-SubCell"/>
</dbReference>
<dbReference type="InterPro" id="IPR035895">
    <property type="entry name" value="HPr-like_sf"/>
</dbReference>
<dbReference type="SUPFAM" id="SSF51621">
    <property type="entry name" value="Phosphoenolpyruvate/pyruvate domain"/>
    <property type="match status" value="1"/>
</dbReference>
<dbReference type="PROSITE" id="PS00742">
    <property type="entry name" value="PEP_ENZYMES_2"/>
    <property type="match status" value="1"/>
</dbReference>
<evidence type="ECO:0000256" key="13">
    <source>
        <dbReference type="ARBA" id="ARBA00022597"/>
    </source>
</evidence>
<dbReference type="Pfam" id="PF00381">
    <property type="entry name" value="PTS-HPr"/>
    <property type="match status" value="1"/>
</dbReference>
<comment type="cofactor">
    <cofactor evidence="3">
        <name>Mg(2+)</name>
        <dbReference type="ChEBI" id="CHEBI:18420"/>
    </cofactor>
</comment>
<comment type="function">
    <text evidence="4">General (non sugar-specific) component of the phosphoenolpyruvate-dependent sugar phosphotransferase system (sugar PTS). This major carbohydrate active-transport system catalyzes the phosphorylation of incoming sugar substrates concomitantly with their translocation across the cell membrane. Enzyme I transfers the phosphoryl group from phosphoenolpyruvate (PEP) to the phosphoryl carrier protein (HPr).</text>
</comment>
<evidence type="ECO:0000256" key="12">
    <source>
        <dbReference type="ARBA" id="ARBA00022490"/>
    </source>
</evidence>
<evidence type="ECO:0000256" key="19">
    <source>
        <dbReference type="ARBA" id="ARBA00033235"/>
    </source>
</evidence>
<dbReference type="GO" id="GO:0046872">
    <property type="term" value="F:metal ion binding"/>
    <property type="evidence" value="ECO:0007669"/>
    <property type="project" value="UniProtKB-KW"/>
</dbReference>
<dbReference type="InterPro" id="IPR040442">
    <property type="entry name" value="Pyrv_kinase-like_dom_sf"/>
</dbReference>
<accession>A0A840DD24</accession>
<evidence type="ECO:0000313" key="25">
    <source>
        <dbReference type="Proteomes" id="UP000571183"/>
    </source>
</evidence>
<evidence type="ECO:0000256" key="7">
    <source>
        <dbReference type="ARBA" id="ARBA00007837"/>
    </source>
</evidence>
<dbReference type="InterPro" id="IPR008731">
    <property type="entry name" value="PTS_EIN"/>
</dbReference>
<dbReference type="InterPro" id="IPR012844">
    <property type="entry name" value="DhaM_N"/>
</dbReference>
<dbReference type="EC" id="2.7.3.9" evidence="9"/>
<dbReference type="Gene3D" id="1.10.274.10">
    <property type="entry name" value="PtsI, HPr-binding domain"/>
    <property type="match status" value="1"/>
</dbReference>
<dbReference type="PROSITE" id="PS00370">
    <property type="entry name" value="PEP_ENZYMES_PHOS_SITE"/>
    <property type="match status" value="1"/>
</dbReference>
<dbReference type="InterPro" id="IPR050499">
    <property type="entry name" value="PEP-utilizing_PTS_enzyme"/>
</dbReference>
<dbReference type="PROSITE" id="PS51350">
    <property type="entry name" value="PTS_HPR_DOM"/>
    <property type="match status" value="1"/>
</dbReference>
<dbReference type="Proteomes" id="UP000571183">
    <property type="component" value="Unassembled WGS sequence"/>
</dbReference>
<feature type="domain" description="PTS EIIA type-4" evidence="22">
    <location>
        <begin position="2"/>
        <end position="133"/>
    </location>
</feature>
<evidence type="ECO:0000256" key="8">
    <source>
        <dbReference type="ARBA" id="ARBA00012095"/>
    </source>
</evidence>
<dbReference type="Pfam" id="PF00391">
    <property type="entry name" value="PEP-utilizers"/>
    <property type="match status" value="1"/>
</dbReference>
<evidence type="ECO:0000313" key="24">
    <source>
        <dbReference type="EMBL" id="MBB4071361.1"/>
    </source>
</evidence>
<dbReference type="Gene3D" id="3.20.20.60">
    <property type="entry name" value="Phosphoenolpyruvate-binding domains"/>
    <property type="match status" value="1"/>
</dbReference>
<keyword evidence="25" id="KW-1185">Reference proteome</keyword>
<evidence type="ECO:0000256" key="9">
    <source>
        <dbReference type="ARBA" id="ARBA00012232"/>
    </source>
</evidence>
<dbReference type="GO" id="GO:0009401">
    <property type="term" value="P:phosphoenolpyruvate-dependent sugar phosphotransferase system"/>
    <property type="evidence" value="ECO:0007669"/>
    <property type="project" value="UniProtKB-KW"/>
</dbReference>
<keyword evidence="17" id="KW-0418">Kinase</keyword>
<evidence type="ECO:0000256" key="10">
    <source>
        <dbReference type="ARBA" id="ARBA00016544"/>
    </source>
</evidence>
<evidence type="ECO:0000256" key="18">
    <source>
        <dbReference type="ARBA" id="ARBA00022842"/>
    </source>
</evidence>
<evidence type="ECO:0000256" key="5">
    <source>
        <dbReference type="ARBA" id="ARBA00002788"/>
    </source>
</evidence>
<dbReference type="InterPro" id="IPR000121">
    <property type="entry name" value="PEP_util_C"/>
</dbReference>
<keyword evidence="16" id="KW-0479">Metal-binding</keyword>
<dbReference type="InterPro" id="IPR015813">
    <property type="entry name" value="Pyrv/PenolPyrv_kinase-like_dom"/>
</dbReference>
<dbReference type="Pfam" id="PF03610">
    <property type="entry name" value="EIIA-man"/>
    <property type="match status" value="1"/>
</dbReference>
<dbReference type="Pfam" id="PF05524">
    <property type="entry name" value="PEP-utilisers_N"/>
    <property type="match status" value="1"/>
</dbReference>
<dbReference type="InterPro" id="IPR036662">
    <property type="entry name" value="PTS_EIIA_man-typ_sf"/>
</dbReference>
<evidence type="ECO:0000259" key="22">
    <source>
        <dbReference type="PROSITE" id="PS51096"/>
    </source>
</evidence>
<comment type="catalytic activity">
    <reaction evidence="2">
        <text>dihydroxyacetone + phosphoenolpyruvate = dihydroxyacetone phosphate + pyruvate</text>
        <dbReference type="Rhea" id="RHEA:18381"/>
        <dbReference type="ChEBI" id="CHEBI:15361"/>
        <dbReference type="ChEBI" id="CHEBI:16016"/>
        <dbReference type="ChEBI" id="CHEBI:57642"/>
        <dbReference type="ChEBI" id="CHEBI:58702"/>
        <dbReference type="EC" id="2.7.1.121"/>
    </reaction>
</comment>
<keyword evidence="14 24" id="KW-0808">Transferase</keyword>
<name>A0A840DD24_9MICO</name>
<dbReference type="NCBIfam" id="TIGR01003">
    <property type="entry name" value="PTS_HPr_family"/>
    <property type="match status" value="1"/>
</dbReference>
<dbReference type="GO" id="GO:0016020">
    <property type="term" value="C:membrane"/>
    <property type="evidence" value="ECO:0007669"/>
    <property type="project" value="InterPro"/>
</dbReference>
<dbReference type="InterPro" id="IPR018274">
    <property type="entry name" value="PEP_util_AS"/>
</dbReference>
<evidence type="ECO:0000256" key="6">
    <source>
        <dbReference type="ARBA" id="ARBA00004496"/>
    </source>
</evidence>
<dbReference type="AlphaFoldDB" id="A0A840DD24"/>
<dbReference type="GO" id="GO:0047324">
    <property type="term" value="F:phosphoenolpyruvate-glycerone phosphotransferase activity"/>
    <property type="evidence" value="ECO:0007669"/>
    <property type="project" value="UniProtKB-EC"/>
</dbReference>
<dbReference type="RefSeq" id="WP_183304453.1">
    <property type="nucleotide sequence ID" value="NZ_JACIFD010000005.1"/>
</dbReference>
<feature type="region of interest" description="Disordered" evidence="21">
    <location>
        <begin position="272"/>
        <end position="294"/>
    </location>
</feature>
<evidence type="ECO:0000256" key="14">
    <source>
        <dbReference type="ARBA" id="ARBA00022679"/>
    </source>
</evidence>
<dbReference type="PRINTS" id="PR00107">
    <property type="entry name" value="PHOSPHOCPHPR"/>
</dbReference>
<dbReference type="InterPro" id="IPR004701">
    <property type="entry name" value="PTS_EIIA_man-typ"/>
</dbReference>
<dbReference type="NCBIfam" id="TIGR01417">
    <property type="entry name" value="PTS_I_fam"/>
    <property type="match status" value="1"/>
</dbReference>
<dbReference type="SUPFAM" id="SSF47831">
    <property type="entry name" value="Enzyme I of the PEP:sugar phosphotransferase system HPr-binding (sub)domain"/>
    <property type="match status" value="1"/>
</dbReference>
<gene>
    <name evidence="24" type="ORF">F5897_000658</name>
</gene>
<feature type="domain" description="HPr" evidence="23">
    <location>
        <begin position="167"/>
        <end position="257"/>
    </location>
</feature>
<evidence type="ECO:0000256" key="4">
    <source>
        <dbReference type="ARBA" id="ARBA00002728"/>
    </source>
</evidence>
<comment type="catalytic activity">
    <reaction evidence="1">
        <text>L-histidyl-[protein] + phosphoenolpyruvate = N(pros)-phospho-L-histidyl-[protein] + pyruvate</text>
        <dbReference type="Rhea" id="RHEA:23880"/>
        <dbReference type="Rhea" id="RHEA-COMP:9745"/>
        <dbReference type="Rhea" id="RHEA-COMP:9746"/>
        <dbReference type="ChEBI" id="CHEBI:15361"/>
        <dbReference type="ChEBI" id="CHEBI:29979"/>
        <dbReference type="ChEBI" id="CHEBI:58702"/>
        <dbReference type="ChEBI" id="CHEBI:64837"/>
        <dbReference type="EC" id="2.7.3.9"/>
    </reaction>
</comment>
<dbReference type="Gene3D" id="3.50.30.10">
    <property type="entry name" value="Phosphohistidine domain"/>
    <property type="match status" value="1"/>
</dbReference>
<dbReference type="EC" id="2.7.1.121" evidence="8"/>
<evidence type="ECO:0000256" key="16">
    <source>
        <dbReference type="ARBA" id="ARBA00022723"/>
    </source>
</evidence>
<comment type="function">
    <text evidence="5">Component of the dihydroxyacetone kinase complex, which is responsible for the phosphoenolpyruvate (PEP)-dependent phosphorylation of dihydroxyacetone. DhaM serves as the phosphoryl donor. Is phosphorylated by phosphoenolpyruvate in an EI- and HPr-dependent reaction, and a phosphorelay system on histidine residues finally leads to phosphoryl transfer to DhaL and dihydroxyacetone.</text>
</comment>
<dbReference type="Gene3D" id="3.30.1340.10">
    <property type="entry name" value="HPr-like"/>
    <property type="match status" value="1"/>
</dbReference>
<evidence type="ECO:0000256" key="17">
    <source>
        <dbReference type="ARBA" id="ARBA00022777"/>
    </source>
</evidence>
<dbReference type="NCBIfam" id="TIGR02364">
    <property type="entry name" value="dha_pts"/>
    <property type="match status" value="1"/>
</dbReference>
<dbReference type="PRINTS" id="PR01736">
    <property type="entry name" value="PHPHTRNFRASE"/>
</dbReference>
<comment type="subunit">
    <text evidence="20">Homodimer. The dihydroxyacetone kinase complex is composed of a homodimer of DhaM, a homodimer of DhaK and the subunit DhaL.</text>
</comment>
<keyword evidence="18" id="KW-0460">Magnesium</keyword>
<keyword evidence="15" id="KW-0598">Phosphotransferase system</keyword>
<proteinExistence type="inferred from homology"/>
<comment type="subcellular location">
    <subcellularLocation>
        <location evidence="6">Cytoplasm</location>
    </subcellularLocation>
</comment>
<comment type="similarity">
    <text evidence="7">Belongs to the PEP-utilizing enzyme family.</text>
</comment>
<evidence type="ECO:0000256" key="1">
    <source>
        <dbReference type="ARBA" id="ARBA00000683"/>
    </source>
</evidence>
<dbReference type="InterPro" id="IPR036637">
    <property type="entry name" value="Phosphohistidine_dom_sf"/>
</dbReference>
<dbReference type="SUPFAM" id="SSF55594">
    <property type="entry name" value="HPr-like"/>
    <property type="match status" value="1"/>
</dbReference>
<dbReference type="InterPro" id="IPR006318">
    <property type="entry name" value="PTS_EI-like"/>
</dbReference>
<dbReference type="InterPro" id="IPR008279">
    <property type="entry name" value="PEP-util_enz_mobile_dom"/>
</dbReference>
<dbReference type="InterPro" id="IPR000032">
    <property type="entry name" value="HPr-like"/>
</dbReference>
<protein>
    <recommendedName>
        <fullName evidence="10">Phosphoenolpyruvate-protein phosphotransferase</fullName>
        <ecNumber evidence="8">2.7.1.121</ecNumber>
        <ecNumber evidence="9">2.7.3.9</ecNumber>
    </recommendedName>
    <alternativeName>
        <fullName evidence="19">Phosphotransferase system, enzyme I</fullName>
    </alternativeName>
</protein>
<dbReference type="Pfam" id="PF02896">
    <property type="entry name" value="PEP-utilizers_C"/>
    <property type="match status" value="1"/>
</dbReference>
<comment type="caution">
    <text evidence="24">The sequence shown here is derived from an EMBL/GenBank/DDBJ whole genome shotgun (WGS) entry which is preliminary data.</text>
</comment>
<feature type="region of interest" description="Disordered" evidence="21">
    <location>
        <begin position="137"/>
        <end position="157"/>
    </location>
</feature>
<dbReference type="InterPro" id="IPR036618">
    <property type="entry name" value="PtsI_HPr-bd_sf"/>
</dbReference>
<organism evidence="24 25">
    <name type="scientific">Canibacter oris</name>
    <dbReference type="NCBI Taxonomy" id="1365628"/>
    <lineage>
        <taxon>Bacteria</taxon>
        <taxon>Bacillati</taxon>
        <taxon>Actinomycetota</taxon>
        <taxon>Actinomycetes</taxon>
        <taxon>Micrococcales</taxon>
        <taxon>Microbacteriaceae</taxon>
        <taxon>Canibacter</taxon>
    </lineage>
</organism>
<keyword evidence="11" id="KW-0813">Transport</keyword>
<evidence type="ECO:0000259" key="23">
    <source>
        <dbReference type="PROSITE" id="PS51350"/>
    </source>
</evidence>
<evidence type="ECO:0000256" key="20">
    <source>
        <dbReference type="ARBA" id="ARBA00046577"/>
    </source>
</evidence>
<dbReference type="SUPFAM" id="SSF53062">
    <property type="entry name" value="PTS system fructose IIA component-like"/>
    <property type="match status" value="1"/>
</dbReference>
<sequence length="846" mass="84824">MTVGIVAVSHSLPLAEAALQLALEMIPGEKPPVALAAGTPDGGFGTDAVAVSEAIATVDQGDGVVVLVDLGSAVLSAEMALEFLPDPEVQVQIVPAPFVEGLLAATVRAATGGDFAAVAAAARTALEPKLDQLGAADPAAEPAAVPQHNATAESGAEAAVTPAATPEPSATAEVRLVNPLGLHARPAGKIAALAGGFNAQVQIINQRGKVAAALSPLAVAGLATKGAETVTITASGADAAQAVKEVAALIAEGFDEADPALLAAASTSAATTAEVMPGEPAGAPAATQPKRRRPLGVSAGRVYGPVLRMGEPLREPAATTIADTAAREAAAQKLGAAFTEVQTQLTAQAAAASGHTAEILQATAMFAADPALRAASEEMVLGDGLNAAAAVWRVASEIATDYEKSGGALAERASDVRSVRDRVVAGLTGQPLPVVPQSPQPFILVARDLAPADTAQLDPQTCLGMILGEGGPTSHTAILARSYGIAAVVDPQAYAQLQDGDQVLLDGSSAEVVLRPDAAAQRTARTEPQLLTELQPLQDPGALASGERVLLLANVGGANDVPLAVERGAEGVGLFRTEFCFLGRTTAPTFAEQKTAYGEVFAGFDGAKVVVRTLDAGSDKPLPFVTNTAEENPALGVRGWRIYAEYPEILEQQLAAIAAAAAEHQAEPWVMAPMISTPAEAAEFVAAATASGLPAAGAKLGVMVETPAAALSAAEIFEIVDFVSIGTNDLAQYTLAADRMLTELAHLNSAWQPAVLRAIAAVGEAAAGRPVGVCGEAAADPLLAAVFVGLGVNSLSMTATALPIVGGALAQLDLATCQRAAAAAIAANDAGAAREAAAAVLQGAQA</sequence>
<evidence type="ECO:0000256" key="21">
    <source>
        <dbReference type="SAM" id="MobiDB-lite"/>
    </source>
</evidence>
<evidence type="ECO:0000256" key="15">
    <source>
        <dbReference type="ARBA" id="ARBA00022683"/>
    </source>
</evidence>
<dbReference type="Gene3D" id="3.40.50.510">
    <property type="entry name" value="Phosphotransferase system, mannose-type IIA component"/>
    <property type="match status" value="1"/>
</dbReference>
<keyword evidence="12" id="KW-0963">Cytoplasm</keyword>
<dbReference type="PANTHER" id="PTHR46244">
    <property type="entry name" value="PHOSPHOENOLPYRUVATE-PROTEIN PHOSPHOTRANSFERASE"/>
    <property type="match status" value="1"/>
</dbReference>
<dbReference type="GO" id="GO:0008965">
    <property type="term" value="F:phosphoenolpyruvate-protein phosphotransferase activity"/>
    <property type="evidence" value="ECO:0007669"/>
    <property type="project" value="UniProtKB-EC"/>
</dbReference>
<keyword evidence="13" id="KW-0762">Sugar transport</keyword>